<protein>
    <submittedName>
        <fullName evidence="1">Uncharacterized protein</fullName>
    </submittedName>
</protein>
<dbReference type="EMBL" id="JACSPV010000026">
    <property type="protein sequence ID" value="MBD8006220.1"/>
    <property type="molecule type" value="Genomic_DNA"/>
</dbReference>
<proteinExistence type="predicted"/>
<reference evidence="1 2" key="1">
    <citation type="submission" date="2020-08" db="EMBL/GenBank/DDBJ databases">
        <title>A Genomic Blueprint of the Chicken Gut Microbiome.</title>
        <authorList>
            <person name="Gilroy R."/>
            <person name="Ravi A."/>
            <person name="Getino M."/>
            <person name="Pursley I."/>
            <person name="Horton D.L."/>
            <person name="Alikhan N.-F."/>
            <person name="Baker D."/>
            <person name="Gharbi K."/>
            <person name="Hall N."/>
            <person name="Watson M."/>
            <person name="Adriaenssens E.M."/>
            <person name="Foster-Nyarko E."/>
            <person name="Jarju S."/>
            <person name="Secka A."/>
            <person name="Antonio M."/>
            <person name="Oren A."/>
            <person name="Chaudhuri R."/>
            <person name="La Ragione R.M."/>
            <person name="Hildebrand F."/>
            <person name="Pallen M.J."/>
        </authorList>
    </citation>
    <scope>NUCLEOTIDE SEQUENCE [LARGE SCALE GENOMIC DNA]</scope>
    <source>
        <strain evidence="1 2">Sa1BUA2</strain>
    </source>
</reference>
<evidence type="ECO:0000313" key="1">
    <source>
        <dbReference type="EMBL" id="MBD8006220.1"/>
    </source>
</evidence>
<accession>A0ABR8VN74</accession>
<gene>
    <name evidence="1" type="ORF">H9631_14155</name>
</gene>
<organism evidence="1 2">
    <name type="scientific">Bacillus norwichensis</name>
    <dbReference type="NCBI Taxonomy" id="2762217"/>
    <lineage>
        <taxon>Bacteria</taxon>
        <taxon>Bacillati</taxon>
        <taxon>Bacillota</taxon>
        <taxon>Bacilli</taxon>
        <taxon>Bacillales</taxon>
        <taxon>Bacillaceae</taxon>
        <taxon>Bacillus</taxon>
    </lineage>
</organism>
<name>A0ABR8VN74_9BACI</name>
<dbReference type="Proteomes" id="UP000648182">
    <property type="component" value="Unassembled WGS sequence"/>
</dbReference>
<comment type="caution">
    <text evidence="1">The sequence shown here is derived from an EMBL/GenBank/DDBJ whole genome shotgun (WGS) entry which is preliminary data.</text>
</comment>
<dbReference type="RefSeq" id="WP_191813869.1">
    <property type="nucleotide sequence ID" value="NZ_JACSPV010000026.1"/>
</dbReference>
<sequence>MKMPEVYLIGELRMKNFEIFRLMHSKKDGWNYTIGFIVIEDCNRKTRIEDYPFLIDVYQNQSNNFEANDNLIKVKAIVTEDLNEHDADVIEHISVS</sequence>
<evidence type="ECO:0000313" key="2">
    <source>
        <dbReference type="Proteomes" id="UP000648182"/>
    </source>
</evidence>
<keyword evidence="2" id="KW-1185">Reference proteome</keyword>